<gene>
    <name evidence="1" type="ORF">F5983_16230</name>
</gene>
<accession>A0A5N5ENC6</accession>
<dbReference type="Proteomes" id="UP000326907">
    <property type="component" value="Unassembled WGS sequence"/>
</dbReference>
<dbReference type="AlphaFoldDB" id="A0A5N5ENC6"/>
<proteinExistence type="predicted"/>
<evidence type="ECO:0000313" key="2">
    <source>
        <dbReference type="Proteomes" id="UP000326907"/>
    </source>
</evidence>
<dbReference type="RefSeq" id="WP_151510955.1">
    <property type="nucleotide sequence ID" value="NZ_VYUA01000013.1"/>
</dbReference>
<sequence>MVTFQELNDLRLGKLQAAVTDWQAMIDKLVKVADGGGGAVSAADMDRKAKLADWKGQNATVTKDFVTVTAREFDDVVTVARSVHTILSGAHSKLTKHKSDLADAVSRAAKKNIYVNDKGMVNAAVPSPQAAGNAKIEPPTQAEIDAVAREISTILTAAAETDSTAATALRFHAKDKHGFESNGFKSFDAAQKSIDDSDELVALGKLDPSKITNEQLERFNTLLKAHPNDPVFAERVALGLGPEGTLKFFAGAVDLDSWENRDGGTAGTREDREKRMELLGTLEKQLGTTLATASHSNSEGMEAWKERVVALGGEDVGNGKGTSQTRVYGFQAMSNLMRHGKYEGEFLNDYGNALVKFEKENTGDVKDPGPGGKRREDVLPWDKLPSYAKIDQLHYGENNDAGTDPMTGFMKALAHNPDAATDFFSSTDPQDNAQHILKDRKPFNDVVPDSLGYGKSASDYTGPNASYEATGDALVAAATGVDPDDRSARPVEHTGQHRQVLDSSLKYLSERGDDFPTELRDDMAIVLTNHGDVVHHSASALADDRSDAKLLDRDQLLEVSKQISRDQNAYGMLNEGLNREMVRDIHEDNPEDPKETLQRAGGTVGFLEQARYQALTTDKDDPSWDAKWLYHGFGSIANFVPGVGDIAQRGIDAAAYEWQMQEQERIDTIQQQDNKETFKGREQQLQALADQWAEANPQHSNSRYTLTREIGAAAFDGNDRASGLKGGGG</sequence>
<dbReference type="EMBL" id="VYUA01000013">
    <property type="protein sequence ID" value="KAB2591351.1"/>
    <property type="molecule type" value="Genomic_DNA"/>
</dbReference>
<protein>
    <recommendedName>
        <fullName evidence="3">AG2 protein</fullName>
    </recommendedName>
</protein>
<reference evidence="1 2" key="1">
    <citation type="submission" date="2019-09" db="EMBL/GenBank/DDBJ databases">
        <authorList>
            <person name="Liu P."/>
        </authorList>
    </citation>
    <scope>NUCLEOTIDE SEQUENCE [LARGE SCALE GENOMIC DNA]</scope>
    <source>
        <strain evidence="1 2">TRM68085</strain>
    </source>
</reference>
<comment type="caution">
    <text evidence="1">The sequence shown here is derived from an EMBL/GenBank/DDBJ whole genome shotgun (WGS) entry which is preliminary data.</text>
</comment>
<keyword evidence="2" id="KW-1185">Reference proteome</keyword>
<evidence type="ECO:0008006" key="3">
    <source>
        <dbReference type="Google" id="ProtNLM"/>
    </source>
</evidence>
<name>A0A5N5ENC6_9ACTN</name>
<evidence type="ECO:0000313" key="1">
    <source>
        <dbReference type="EMBL" id="KAB2591351.1"/>
    </source>
</evidence>
<organism evidence="1 2">
    <name type="scientific">Streptomyces arboris</name>
    <dbReference type="NCBI Taxonomy" id="2600619"/>
    <lineage>
        <taxon>Bacteria</taxon>
        <taxon>Bacillati</taxon>
        <taxon>Actinomycetota</taxon>
        <taxon>Actinomycetes</taxon>
        <taxon>Kitasatosporales</taxon>
        <taxon>Streptomycetaceae</taxon>
        <taxon>Streptomyces</taxon>
    </lineage>
</organism>